<comment type="caution">
    <text evidence="1">The sequence shown here is derived from an EMBL/GenBank/DDBJ whole genome shotgun (WGS) entry which is preliminary data.</text>
</comment>
<feature type="non-terminal residue" evidence="1">
    <location>
        <position position="145"/>
    </location>
</feature>
<sequence length="145" mass="16285">MTEIIDKISAKGALHRVHFMGNQDYFFEVSVHDKGGVGMCSSTPYYLKEVVMTTWSGELRGWRALADFTEPPPNGADWIADPETKIIHRGRRKSRLIRNDMDAKEATGGEKYCLACGGGHLLKDCESYRIHRNADGTIERPVPQC</sequence>
<gene>
    <name evidence="1" type="ORF">PVAP13_8KG153202</name>
</gene>
<accession>A0A8T0PM51</accession>
<protein>
    <submittedName>
        <fullName evidence="1">Uncharacterized protein</fullName>
    </submittedName>
</protein>
<dbReference type="EMBL" id="CM029051">
    <property type="protein sequence ID" value="KAG2561312.1"/>
    <property type="molecule type" value="Genomic_DNA"/>
</dbReference>
<organism evidence="1 2">
    <name type="scientific">Panicum virgatum</name>
    <name type="common">Blackwell switchgrass</name>
    <dbReference type="NCBI Taxonomy" id="38727"/>
    <lineage>
        <taxon>Eukaryota</taxon>
        <taxon>Viridiplantae</taxon>
        <taxon>Streptophyta</taxon>
        <taxon>Embryophyta</taxon>
        <taxon>Tracheophyta</taxon>
        <taxon>Spermatophyta</taxon>
        <taxon>Magnoliopsida</taxon>
        <taxon>Liliopsida</taxon>
        <taxon>Poales</taxon>
        <taxon>Poaceae</taxon>
        <taxon>PACMAD clade</taxon>
        <taxon>Panicoideae</taxon>
        <taxon>Panicodae</taxon>
        <taxon>Paniceae</taxon>
        <taxon>Panicinae</taxon>
        <taxon>Panicum</taxon>
        <taxon>Panicum sect. Hiantes</taxon>
    </lineage>
</organism>
<keyword evidence="2" id="KW-1185">Reference proteome</keyword>
<evidence type="ECO:0000313" key="1">
    <source>
        <dbReference type="EMBL" id="KAG2561312.1"/>
    </source>
</evidence>
<dbReference type="AlphaFoldDB" id="A0A8T0PM51"/>
<evidence type="ECO:0000313" key="2">
    <source>
        <dbReference type="Proteomes" id="UP000823388"/>
    </source>
</evidence>
<dbReference type="Proteomes" id="UP000823388">
    <property type="component" value="Chromosome 8K"/>
</dbReference>
<proteinExistence type="predicted"/>
<reference evidence="1" key="1">
    <citation type="submission" date="2020-05" db="EMBL/GenBank/DDBJ databases">
        <title>WGS assembly of Panicum virgatum.</title>
        <authorList>
            <person name="Lovell J.T."/>
            <person name="Jenkins J."/>
            <person name="Shu S."/>
            <person name="Juenger T.E."/>
            <person name="Schmutz J."/>
        </authorList>
    </citation>
    <scope>NUCLEOTIDE SEQUENCE</scope>
    <source>
        <strain evidence="1">AP13</strain>
    </source>
</reference>
<name>A0A8T0PM51_PANVG</name>